<reference evidence="1 2" key="1">
    <citation type="submission" date="2018-05" db="EMBL/GenBank/DDBJ databases">
        <title>complete genome sequence of Aquabacterium olei NBRC 110486.</title>
        <authorList>
            <person name="Tang B."/>
            <person name="Chang J."/>
            <person name="Zhang L."/>
            <person name="Yang H."/>
        </authorList>
    </citation>
    <scope>NUCLEOTIDE SEQUENCE [LARGE SCALE GENOMIC DNA]</scope>
    <source>
        <strain evidence="1 2">NBRC 110486</strain>
    </source>
</reference>
<protein>
    <submittedName>
        <fullName evidence="1">Uncharacterized protein</fullName>
    </submittedName>
</protein>
<gene>
    <name evidence="1" type="ORF">DEH84_14055</name>
</gene>
<keyword evidence="2" id="KW-1185">Reference proteome</keyword>
<accession>A0A2U8FTT0</accession>
<proteinExistence type="predicted"/>
<evidence type="ECO:0000313" key="1">
    <source>
        <dbReference type="EMBL" id="AWI54420.1"/>
    </source>
</evidence>
<sequence length="210" mass="22887">MTDTETSLRGPLLRRLGVTSLLMSALWLTACAPALDWREMRPPEADGLVARFPCKPDTASRMVPVPGLGGPQRVQMLVCQHEGTSWSLAYLRVADVRQVGVAMEGLQQALRENVQAAAVLVAPDRRATEAAPTPVAVPRMTPQPAARGLAFVTERPDGLGRPMPMRVNAWHFAHGLTVFQATVWQPAERPALESGEDVATTFLRGFQFPE</sequence>
<dbReference type="RefSeq" id="WP_109037416.1">
    <property type="nucleotide sequence ID" value="NZ_CP029210.1"/>
</dbReference>
<evidence type="ECO:0000313" key="2">
    <source>
        <dbReference type="Proteomes" id="UP000244892"/>
    </source>
</evidence>
<dbReference type="EMBL" id="CP029210">
    <property type="protein sequence ID" value="AWI54420.1"/>
    <property type="molecule type" value="Genomic_DNA"/>
</dbReference>
<dbReference type="OrthoDB" id="9154310at2"/>
<dbReference type="Proteomes" id="UP000244892">
    <property type="component" value="Chromosome"/>
</dbReference>
<name>A0A2U8FTT0_9BURK</name>
<dbReference type="KEGG" id="aon:DEH84_14055"/>
<organism evidence="1 2">
    <name type="scientific">Aquabacterium olei</name>
    <dbReference type="NCBI Taxonomy" id="1296669"/>
    <lineage>
        <taxon>Bacteria</taxon>
        <taxon>Pseudomonadati</taxon>
        <taxon>Pseudomonadota</taxon>
        <taxon>Betaproteobacteria</taxon>
        <taxon>Burkholderiales</taxon>
        <taxon>Aquabacterium</taxon>
    </lineage>
</organism>
<dbReference type="AlphaFoldDB" id="A0A2U8FTT0"/>